<keyword evidence="1" id="KW-1185">Reference proteome</keyword>
<accession>A0A915EEQ4</accession>
<protein>
    <submittedName>
        <fullName evidence="2">Uncharacterized protein</fullName>
    </submittedName>
</protein>
<organism evidence="1 2">
    <name type="scientific">Ditylenchus dipsaci</name>
    <dbReference type="NCBI Taxonomy" id="166011"/>
    <lineage>
        <taxon>Eukaryota</taxon>
        <taxon>Metazoa</taxon>
        <taxon>Ecdysozoa</taxon>
        <taxon>Nematoda</taxon>
        <taxon>Chromadorea</taxon>
        <taxon>Rhabditida</taxon>
        <taxon>Tylenchina</taxon>
        <taxon>Tylenchomorpha</taxon>
        <taxon>Sphaerularioidea</taxon>
        <taxon>Anguinidae</taxon>
        <taxon>Anguininae</taxon>
        <taxon>Ditylenchus</taxon>
    </lineage>
</organism>
<dbReference type="AlphaFoldDB" id="A0A915EEQ4"/>
<evidence type="ECO:0000313" key="1">
    <source>
        <dbReference type="Proteomes" id="UP000887574"/>
    </source>
</evidence>
<dbReference type="SUPFAM" id="SSF118359">
    <property type="entry name" value="Expressed protein At2g23090/F21P24.15"/>
    <property type="match status" value="1"/>
</dbReference>
<proteinExistence type="predicted"/>
<reference evidence="2" key="1">
    <citation type="submission" date="2022-11" db="UniProtKB">
        <authorList>
            <consortium name="WormBaseParasite"/>
        </authorList>
    </citation>
    <scope>IDENTIFICATION</scope>
</reference>
<dbReference type="Proteomes" id="UP000887574">
    <property type="component" value="Unplaced"/>
</dbReference>
<sequence>MTRGVMKQAAQAKISRSRRYSESKLALIRKQLLRRHSFSSALYVDDADAKSYRIHFESKHPKSPLPAELVDIAT</sequence>
<name>A0A915EEQ4_9BILA</name>
<evidence type="ECO:0000313" key="2">
    <source>
        <dbReference type="WBParaSite" id="jg5887"/>
    </source>
</evidence>
<dbReference type="WBParaSite" id="jg5887">
    <property type="protein sequence ID" value="jg5887"/>
    <property type="gene ID" value="jg5887"/>
</dbReference>